<dbReference type="OrthoDB" id="9840805at2"/>
<accession>A0A4Y8W948</accession>
<name>A0A4Y8W948_9VIBR</name>
<evidence type="ECO:0000313" key="3">
    <source>
        <dbReference type="Proteomes" id="UP000297753"/>
    </source>
</evidence>
<dbReference type="Proteomes" id="UP000297753">
    <property type="component" value="Unassembled WGS sequence"/>
</dbReference>
<organism evidence="2 3">
    <name type="scientific">Vibrio ouci</name>
    <dbReference type="NCBI Taxonomy" id="2499078"/>
    <lineage>
        <taxon>Bacteria</taxon>
        <taxon>Pseudomonadati</taxon>
        <taxon>Pseudomonadota</taxon>
        <taxon>Gammaproteobacteria</taxon>
        <taxon>Vibrionales</taxon>
        <taxon>Vibrionaceae</taxon>
        <taxon>Vibrio</taxon>
    </lineage>
</organism>
<feature type="signal peptide" evidence="1">
    <location>
        <begin position="1"/>
        <end position="21"/>
    </location>
</feature>
<dbReference type="AlphaFoldDB" id="A0A4Y8W948"/>
<proteinExistence type="predicted"/>
<gene>
    <name evidence="2" type="ORF">ELS82_23765</name>
</gene>
<keyword evidence="3" id="KW-1185">Reference proteome</keyword>
<dbReference type="RefSeq" id="WP_130195035.1">
    <property type="nucleotide sequence ID" value="NZ_SATR01000106.1"/>
</dbReference>
<dbReference type="EMBL" id="SATR01000106">
    <property type="protein sequence ID" value="TFH89156.1"/>
    <property type="molecule type" value="Genomic_DNA"/>
</dbReference>
<keyword evidence="1" id="KW-0732">Signal</keyword>
<protein>
    <submittedName>
        <fullName evidence="2">Uncharacterized protein</fullName>
    </submittedName>
</protein>
<evidence type="ECO:0000256" key="1">
    <source>
        <dbReference type="SAM" id="SignalP"/>
    </source>
</evidence>
<comment type="caution">
    <text evidence="2">The sequence shown here is derived from an EMBL/GenBank/DDBJ whole genome shotgun (WGS) entry which is preliminary data.</text>
</comment>
<feature type="chain" id="PRO_5021346903" evidence="1">
    <location>
        <begin position="22"/>
        <end position="227"/>
    </location>
</feature>
<sequence length="227" mass="25851">MKIWKSLTLCFFVVFSFSAQAISEMEINNELKSRVSCKDREVENLCFLSTDNRNEELVVYMSSASYRMDAFNKTDSFFDAANLAHQVYGSIDSLAASITSGERNELPIVLVMEVIFKGERVTVIHDTNNTVFVDLDKRIDIYQLLNEHRKMVSEAVENQKEQKTLKAGENLVSKYEVTNTYNVVSSDAVKDNNNGEVKLSGKYESEGKKVTYTKATHYIVWYPLTTS</sequence>
<reference evidence="2 3" key="1">
    <citation type="submission" date="2019-01" db="EMBL/GenBank/DDBJ databases">
        <title>Vibrio BEI176 sp. nov, a marine bacterium isolated from China: eastern marignal seas.</title>
        <authorList>
            <person name="Li B."/>
        </authorList>
    </citation>
    <scope>NUCLEOTIDE SEQUENCE [LARGE SCALE GENOMIC DNA]</scope>
    <source>
        <strain evidence="2 3">BEI176</strain>
    </source>
</reference>
<evidence type="ECO:0000313" key="2">
    <source>
        <dbReference type="EMBL" id="TFH89156.1"/>
    </source>
</evidence>